<proteinExistence type="predicted"/>
<feature type="coiled-coil region" evidence="1">
    <location>
        <begin position="9"/>
        <end position="129"/>
    </location>
</feature>
<evidence type="ECO:0000256" key="1">
    <source>
        <dbReference type="SAM" id="Coils"/>
    </source>
</evidence>
<accession>A0A3S5CP96</accession>
<protein>
    <submittedName>
        <fullName evidence="2">Uncharacterized protein</fullName>
    </submittedName>
</protein>
<dbReference type="Proteomes" id="UP000784294">
    <property type="component" value="Unassembled WGS sequence"/>
</dbReference>
<evidence type="ECO:0000313" key="3">
    <source>
        <dbReference type="Proteomes" id="UP000784294"/>
    </source>
</evidence>
<gene>
    <name evidence="2" type="ORF">PXEA_LOCUS30552</name>
</gene>
<name>A0A3S5CP96_9PLAT</name>
<reference evidence="2" key="1">
    <citation type="submission" date="2018-11" db="EMBL/GenBank/DDBJ databases">
        <authorList>
            <consortium name="Pathogen Informatics"/>
        </authorList>
    </citation>
    <scope>NUCLEOTIDE SEQUENCE</scope>
</reference>
<evidence type="ECO:0000313" key="2">
    <source>
        <dbReference type="EMBL" id="VEL37112.1"/>
    </source>
</evidence>
<keyword evidence="3" id="KW-1185">Reference proteome</keyword>
<dbReference type="AlphaFoldDB" id="A0A3S5CP96"/>
<organism evidence="2 3">
    <name type="scientific">Protopolystoma xenopodis</name>
    <dbReference type="NCBI Taxonomy" id="117903"/>
    <lineage>
        <taxon>Eukaryota</taxon>
        <taxon>Metazoa</taxon>
        <taxon>Spiralia</taxon>
        <taxon>Lophotrochozoa</taxon>
        <taxon>Platyhelminthes</taxon>
        <taxon>Monogenea</taxon>
        <taxon>Polyopisthocotylea</taxon>
        <taxon>Polystomatidea</taxon>
        <taxon>Polystomatidae</taxon>
        <taxon>Protopolystoma</taxon>
    </lineage>
</organism>
<keyword evidence="1" id="KW-0175">Coiled coil</keyword>
<dbReference type="EMBL" id="CAAALY010254032">
    <property type="protein sequence ID" value="VEL37112.1"/>
    <property type="molecule type" value="Genomic_DNA"/>
</dbReference>
<sequence>MQEEYVSKLQELREAKAKAFELEHLLEEEVSELSLLSAQHQALIQHSNELEARLLQKDLELREAQDELAFLAEIRITKEKAEKEVERLRDRIRALESYPMEVLRLAEDNKSLRIKNRELSTKIESLEIIKKKYYAQTQHLLQMNSLRDALLLANDRLRYP</sequence>
<comment type="caution">
    <text evidence="2">The sequence shown here is derived from an EMBL/GenBank/DDBJ whole genome shotgun (WGS) entry which is preliminary data.</text>
</comment>